<dbReference type="InterPro" id="IPR007686">
    <property type="entry name" value="YutG/PgpA"/>
</dbReference>
<comment type="subcellular location">
    <subcellularLocation>
        <location evidence="1">Cell inner membrane</location>
        <topology evidence="1">Multi-pass membrane protein</topology>
    </subcellularLocation>
</comment>
<gene>
    <name evidence="4" type="ORF">MARGE09_P0212</name>
</gene>
<keyword evidence="1" id="KW-0997">Cell inner membrane</keyword>
<sequence>MTNAQAAGPFRTDAKGRPQPTFRQLLSNPIALLAFGFGSGLAPKAPGTAGTLAALPIFYFLADLPLYTYIGVILITFVIGIYLCEQASKWLGVHDHGGIVWDEFVGMWITMIAAPAGWPWLIAGFVLFRFFDMLKPWPISLADKHIHGGFGIMVDDVFAGLAALGCLQALAYWLA</sequence>
<organism evidence="4 5">
    <name type="scientific">Marinagarivorans cellulosilyticus</name>
    <dbReference type="NCBI Taxonomy" id="2721545"/>
    <lineage>
        <taxon>Bacteria</taxon>
        <taxon>Pseudomonadati</taxon>
        <taxon>Pseudomonadota</taxon>
        <taxon>Gammaproteobacteria</taxon>
        <taxon>Cellvibrionales</taxon>
        <taxon>Cellvibrionaceae</taxon>
        <taxon>Marinagarivorans</taxon>
    </lineage>
</organism>
<keyword evidence="1" id="KW-1003">Cell membrane</keyword>
<keyword evidence="1" id="KW-1208">Phospholipid metabolism</keyword>
<accession>A0AAN1WEB6</accession>
<dbReference type="GO" id="GO:0008962">
    <property type="term" value="F:phosphatidylglycerophosphatase activity"/>
    <property type="evidence" value="ECO:0007669"/>
    <property type="project" value="UniProtKB-EC"/>
</dbReference>
<keyword evidence="5" id="KW-1185">Reference proteome</keyword>
<evidence type="ECO:0000313" key="4">
    <source>
        <dbReference type="EMBL" id="BCD96013.1"/>
    </source>
</evidence>
<feature type="transmembrane region" description="Helical" evidence="2">
    <location>
        <begin position="25"/>
        <end position="46"/>
    </location>
</feature>
<dbReference type="GO" id="GO:0005886">
    <property type="term" value="C:plasma membrane"/>
    <property type="evidence" value="ECO:0007669"/>
    <property type="project" value="UniProtKB-SubCell"/>
</dbReference>
<evidence type="ECO:0000313" key="5">
    <source>
        <dbReference type="Proteomes" id="UP001320119"/>
    </source>
</evidence>
<dbReference type="InterPro" id="IPR036681">
    <property type="entry name" value="PgpA-like_sf"/>
</dbReference>
<dbReference type="EC" id="3.1.3.27" evidence="1"/>
<keyword evidence="2" id="KW-1133">Transmembrane helix</keyword>
<dbReference type="CDD" id="cd06971">
    <property type="entry name" value="PgpA"/>
    <property type="match status" value="1"/>
</dbReference>
<feature type="transmembrane region" description="Helical" evidence="2">
    <location>
        <begin position="150"/>
        <end position="174"/>
    </location>
</feature>
<comment type="pathway">
    <text evidence="1">Phospholipid metabolism; phosphatidylglycerol biosynthesis; phosphatidylglycerol from CDP-diacylglycerol: step 2/2.</text>
</comment>
<keyword evidence="1 4" id="KW-0378">Hydrolase</keyword>
<feature type="domain" description="YutG/PgpA" evidence="3">
    <location>
        <begin position="33"/>
        <end position="170"/>
    </location>
</feature>
<comment type="function">
    <text evidence="1">Lipid phosphatase which dephosphorylates phosphatidylglycerophosphate (PGP) to phosphatidylglycerol (PG).</text>
</comment>
<dbReference type="KEGG" id="marq:MARGE09_P0212"/>
<proteinExistence type="predicted"/>
<protein>
    <recommendedName>
        <fullName evidence="1">Phosphatidylglycerophosphatase A</fullName>
        <ecNumber evidence="1">3.1.3.27</ecNumber>
    </recommendedName>
    <alternativeName>
        <fullName evidence="1">Phosphatidylglycerolphosphate phosphatase A</fullName>
    </alternativeName>
</protein>
<keyword evidence="1" id="KW-0479">Metal-binding</keyword>
<keyword evidence="1 2" id="KW-0812">Transmembrane</keyword>
<dbReference type="Pfam" id="PF04608">
    <property type="entry name" value="PgpA"/>
    <property type="match status" value="1"/>
</dbReference>
<comment type="cofactor">
    <cofactor evidence="1">
        <name>Mg(2+)</name>
        <dbReference type="ChEBI" id="CHEBI:18420"/>
    </cofactor>
</comment>
<evidence type="ECO:0000256" key="2">
    <source>
        <dbReference type="SAM" id="Phobius"/>
    </source>
</evidence>
<reference evidence="4 5" key="1">
    <citation type="journal article" date="2022" name="IScience">
        <title>An ultrasensitive nanofiber-based assay for enzymatic hydrolysis and deep-sea microbial degradation of cellulose.</title>
        <authorList>
            <person name="Tsudome M."/>
            <person name="Tachioka M."/>
            <person name="Miyazaki M."/>
            <person name="Uchimura K."/>
            <person name="Tsuda M."/>
            <person name="Takaki Y."/>
            <person name="Deguchi S."/>
        </authorList>
    </citation>
    <scope>NUCLEOTIDE SEQUENCE [LARGE SCALE GENOMIC DNA]</scope>
    <source>
        <strain evidence="4 5">GE09</strain>
    </source>
</reference>
<dbReference type="PANTHER" id="PTHR36305:SF1">
    <property type="entry name" value="PHOSPHATIDYLGLYCEROPHOSPHATASE A"/>
    <property type="match status" value="1"/>
</dbReference>
<evidence type="ECO:0000259" key="3">
    <source>
        <dbReference type="Pfam" id="PF04608"/>
    </source>
</evidence>
<comment type="catalytic activity">
    <reaction evidence="1">
        <text>a 1,2-diacyl-sn-glycero-3-phospho-(1'-sn-glycero-3'-phosphate) + H2O = a 1,2-diacyl-sn-glycero-3-phospho-(1'-sn-glycerol) + phosphate</text>
        <dbReference type="Rhea" id="RHEA:33751"/>
        <dbReference type="ChEBI" id="CHEBI:15377"/>
        <dbReference type="ChEBI" id="CHEBI:43474"/>
        <dbReference type="ChEBI" id="CHEBI:60110"/>
        <dbReference type="ChEBI" id="CHEBI:64716"/>
        <dbReference type="EC" id="3.1.3.27"/>
    </reaction>
</comment>
<dbReference type="PANTHER" id="PTHR36305">
    <property type="entry name" value="PHOSPHATIDYLGLYCEROPHOSPHATASE A"/>
    <property type="match status" value="1"/>
</dbReference>
<keyword evidence="1 2" id="KW-0472">Membrane</keyword>
<dbReference type="PIRSF" id="PIRSF006162">
    <property type="entry name" value="PgpA"/>
    <property type="match status" value="1"/>
</dbReference>
<dbReference type="RefSeq" id="WP_236985524.1">
    <property type="nucleotide sequence ID" value="NZ_AP023086.1"/>
</dbReference>
<feature type="transmembrane region" description="Helical" evidence="2">
    <location>
        <begin position="66"/>
        <end position="84"/>
    </location>
</feature>
<keyword evidence="1" id="KW-0460">Magnesium</keyword>
<keyword evidence="1" id="KW-0442">Lipid degradation</keyword>
<keyword evidence="1" id="KW-0595">Phospholipid degradation</keyword>
<dbReference type="SUPFAM" id="SSF101307">
    <property type="entry name" value="YutG-like"/>
    <property type="match status" value="1"/>
</dbReference>
<dbReference type="EMBL" id="AP023086">
    <property type="protein sequence ID" value="BCD96013.1"/>
    <property type="molecule type" value="Genomic_DNA"/>
</dbReference>
<dbReference type="GO" id="GO:0009395">
    <property type="term" value="P:phospholipid catabolic process"/>
    <property type="evidence" value="ECO:0007669"/>
    <property type="project" value="UniProtKB-KW"/>
</dbReference>
<dbReference type="Proteomes" id="UP001320119">
    <property type="component" value="Chromosome"/>
</dbReference>
<dbReference type="InterPro" id="IPR026037">
    <property type="entry name" value="PgpA"/>
</dbReference>
<feature type="transmembrane region" description="Helical" evidence="2">
    <location>
        <begin position="105"/>
        <end position="130"/>
    </location>
</feature>
<name>A0AAN1WEB6_9GAMM</name>
<dbReference type="AlphaFoldDB" id="A0AAN1WEB6"/>
<keyword evidence="1" id="KW-0443">Lipid metabolism</keyword>
<dbReference type="GO" id="GO:0046872">
    <property type="term" value="F:metal ion binding"/>
    <property type="evidence" value="ECO:0007669"/>
    <property type="project" value="UniProtKB-KW"/>
</dbReference>
<evidence type="ECO:0000256" key="1">
    <source>
        <dbReference type="PIRNR" id="PIRNR006162"/>
    </source>
</evidence>